<evidence type="ECO:0000259" key="1">
    <source>
        <dbReference type="PROSITE" id="PS51184"/>
    </source>
</evidence>
<dbReference type="PANTHER" id="PTHR12480">
    <property type="entry name" value="ARGININE DEMETHYLASE AND LYSYL-HYDROXYLASE JMJD"/>
    <property type="match status" value="1"/>
</dbReference>
<accession>A0A1G4IFP8</accession>
<dbReference type="Gene3D" id="2.60.120.650">
    <property type="entry name" value="Cupin"/>
    <property type="match status" value="1"/>
</dbReference>
<dbReference type="Pfam" id="PF02373">
    <property type="entry name" value="JmjC"/>
    <property type="match status" value="1"/>
</dbReference>
<dbReference type="EMBL" id="CZPT02001596">
    <property type="protein sequence ID" value="SCU71209.1"/>
    <property type="molecule type" value="Genomic_DNA"/>
</dbReference>
<dbReference type="SMART" id="SM00558">
    <property type="entry name" value="JmjC"/>
    <property type="match status" value="1"/>
</dbReference>
<dbReference type="PANTHER" id="PTHR12480:SF6">
    <property type="entry name" value="2-OXOGLUTARATE AND IRON-DEPENDENT OXYGENASE JMJD4"/>
    <property type="match status" value="1"/>
</dbReference>
<organism evidence="2 3">
    <name type="scientific">Trypanosoma equiperdum</name>
    <dbReference type="NCBI Taxonomy" id="5694"/>
    <lineage>
        <taxon>Eukaryota</taxon>
        <taxon>Discoba</taxon>
        <taxon>Euglenozoa</taxon>
        <taxon>Kinetoplastea</taxon>
        <taxon>Metakinetoplastina</taxon>
        <taxon>Trypanosomatida</taxon>
        <taxon>Trypanosomatidae</taxon>
        <taxon>Trypanosoma</taxon>
    </lineage>
</organism>
<dbReference type="AlphaFoldDB" id="A0A1G4IFP8"/>
<dbReference type="InterPro" id="IPR003347">
    <property type="entry name" value="JmjC_dom"/>
</dbReference>
<dbReference type="PROSITE" id="PS51184">
    <property type="entry name" value="JMJC"/>
    <property type="match status" value="1"/>
</dbReference>
<dbReference type="GO" id="GO:0005634">
    <property type="term" value="C:nucleus"/>
    <property type="evidence" value="ECO:0007669"/>
    <property type="project" value="TreeGrafter"/>
</dbReference>
<dbReference type="VEuPathDB" id="TriTrypDB:TEOVI_000278900"/>
<comment type="caution">
    <text evidence="2">The sequence shown here is derived from an EMBL/GenBank/DDBJ whole genome shotgun (WGS) entry which is preliminary data.</text>
</comment>
<name>A0A1G4IFP8_TRYEQ</name>
<dbReference type="GO" id="GO:0016706">
    <property type="term" value="F:2-oxoglutarate-dependent dioxygenase activity"/>
    <property type="evidence" value="ECO:0007669"/>
    <property type="project" value="TreeGrafter"/>
</dbReference>
<gene>
    <name evidence="2" type="ORF">TEOVI_000278900</name>
</gene>
<dbReference type="RefSeq" id="XP_067081910.1">
    <property type="nucleotide sequence ID" value="XM_067225809.1"/>
</dbReference>
<dbReference type="SUPFAM" id="SSF51197">
    <property type="entry name" value="Clavaminate synthase-like"/>
    <property type="match status" value="1"/>
</dbReference>
<proteinExistence type="predicted"/>
<keyword evidence="3" id="KW-1185">Reference proteome</keyword>
<dbReference type="GO" id="GO:0005737">
    <property type="term" value="C:cytoplasm"/>
    <property type="evidence" value="ECO:0007669"/>
    <property type="project" value="TreeGrafter"/>
</dbReference>
<dbReference type="Proteomes" id="UP000195570">
    <property type="component" value="Unassembled WGS sequence"/>
</dbReference>
<dbReference type="GO" id="GO:0043565">
    <property type="term" value="F:sequence-specific DNA binding"/>
    <property type="evidence" value="ECO:0007669"/>
    <property type="project" value="TreeGrafter"/>
</dbReference>
<dbReference type="GO" id="GO:0045905">
    <property type="term" value="P:positive regulation of translational termination"/>
    <property type="evidence" value="ECO:0007669"/>
    <property type="project" value="TreeGrafter"/>
</dbReference>
<sequence length="450" mass="49737">MLELDGRTLTFEQFRECCLKPNLPAIIRHAAVDSTTNSVGGSGPSPYFSPLGDMQSHLSPIGVVNLFGGDHVVPATESPATVASDSLKDGISEGHMKCSKLRLFEVIERWRGSPTLVYVKDWHMQSDLEAVSSCVGAPDLRGVSSVVASDAEEGNAAVCNGRRAVVHGGNLYCVPCYLGPDWMDEFCRFSQHGDSKYRYFGEEESDYRFAYIGPPRSWTPLHFDVFGTYSWSLNVCGEKLWFFPTPEGNQTLLRGGLHGVALAPDIRTTAGAELWTVTQYPGDLVFVPSCYLHQVHNVKGSCFTLPQARETANVAATSCEGIESVSTPNESVVDLVISINHNWCNEWCVERMVDAFCRDANRLWMLLGDEVRLTLFGDDVGAWHDHVENLLIGGTNWNFGCIRSFLVYRLQVLRSSGPTTAEGDNVRRLIELCLGKVNETEMRVAHCVRG</sequence>
<evidence type="ECO:0000313" key="3">
    <source>
        <dbReference type="Proteomes" id="UP000195570"/>
    </source>
</evidence>
<dbReference type="GeneID" id="92376729"/>
<reference evidence="2" key="1">
    <citation type="submission" date="2016-09" db="EMBL/GenBank/DDBJ databases">
        <authorList>
            <person name="Hebert L."/>
            <person name="Moumen B."/>
        </authorList>
    </citation>
    <scope>NUCLEOTIDE SEQUENCE [LARGE SCALE GENOMIC DNA]</scope>
    <source>
        <strain evidence="2">OVI</strain>
    </source>
</reference>
<evidence type="ECO:0000313" key="2">
    <source>
        <dbReference type="EMBL" id="SCU71209.1"/>
    </source>
</evidence>
<dbReference type="InterPro" id="IPR050910">
    <property type="entry name" value="JMJD6_ArgDemeth/LysHydrox"/>
</dbReference>
<feature type="domain" description="JmjC" evidence="1">
    <location>
        <begin position="163"/>
        <end position="360"/>
    </location>
</feature>
<protein>
    <submittedName>
        <fullName evidence="2">JmjC domain, hydroxylase, putative</fullName>
    </submittedName>
</protein>